<protein>
    <submittedName>
        <fullName evidence="4">Nucleoside hydrolase</fullName>
    </submittedName>
</protein>
<feature type="domain" description="Inosine/uridine-preferring nucleoside hydrolase" evidence="3">
    <location>
        <begin position="5"/>
        <end position="324"/>
    </location>
</feature>
<dbReference type="GO" id="GO:0006152">
    <property type="term" value="P:purine nucleoside catabolic process"/>
    <property type="evidence" value="ECO:0007669"/>
    <property type="project" value="TreeGrafter"/>
</dbReference>
<dbReference type="AlphaFoldDB" id="A0A7X2TCA2"/>
<keyword evidence="5" id="KW-1185">Reference proteome</keyword>
<evidence type="ECO:0000256" key="2">
    <source>
        <dbReference type="ARBA" id="ARBA00023295"/>
    </source>
</evidence>
<dbReference type="GO" id="GO:0005829">
    <property type="term" value="C:cytosol"/>
    <property type="evidence" value="ECO:0007669"/>
    <property type="project" value="TreeGrafter"/>
</dbReference>
<dbReference type="InterPro" id="IPR023186">
    <property type="entry name" value="IUNH"/>
</dbReference>
<dbReference type="Proteomes" id="UP000429958">
    <property type="component" value="Unassembled WGS sequence"/>
</dbReference>
<dbReference type="GO" id="GO:0008477">
    <property type="term" value="F:purine nucleosidase activity"/>
    <property type="evidence" value="ECO:0007669"/>
    <property type="project" value="TreeGrafter"/>
</dbReference>
<reference evidence="4 5" key="1">
    <citation type="submission" date="2019-08" db="EMBL/GenBank/DDBJ databases">
        <title>In-depth cultivation of the pig gut microbiome towards novel bacterial diversity and tailored functional studies.</title>
        <authorList>
            <person name="Wylensek D."/>
            <person name="Hitch T.C.A."/>
            <person name="Clavel T."/>
        </authorList>
    </citation>
    <scope>NUCLEOTIDE SEQUENCE [LARGE SCALE GENOMIC DNA]</scope>
    <source>
        <strain evidence="4 5">WCA-389-WT-23D1</strain>
    </source>
</reference>
<evidence type="ECO:0000256" key="1">
    <source>
        <dbReference type="ARBA" id="ARBA00022801"/>
    </source>
</evidence>
<dbReference type="Pfam" id="PF01156">
    <property type="entry name" value="IU_nuc_hydro"/>
    <property type="match status" value="1"/>
</dbReference>
<keyword evidence="1 4" id="KW-0378">Hydrolase</keyword>
<dbReference type="RefSeq" id="WP_154471772.1">
    <property type="nucleotide sequence ID" value="NZ_DBEWUL010000130.1"/>
</dbReference>
<evidence type="ECO:0000313" key="5">
    <source>
        <dbReference type="Proteomes" id="UP000429958"/>
    </source>
</evidence>
<sequence length="336" mass="37587">MKKKIIMDIDSVGDDILAVLYMALNERAELLGITTVTGAAGDIQQAAWVARNTVELAKREISIYAGADHPISDMAPDNSGDPVNFYEELRWKFGDRLRMFNTPAKKPKGLIQKQHAVDYLIHAFNKEPGEITLITTGPLTNVALALQKDPSIGKKIKEAYVLGGAFKIYGNISPVTEYNISADPEAAKMVLNSDMKITLVPLDVCENNIFADGMLTRDHLSDMQYGGKGEVIDYIVNKFPIYIDMWREYFQLGGFPMDDVITAAIALDESLCRYTEELHVDVELGGRLTRGQTIAFVGYQINKYPEREHKNVRIACSVEGKRFMNHFIETIINGCR</sequence>
<keyword evidence="2" id="KW-0326">Glycosidase</keyword>
<dbReference type="InterPro" id="IPR001910">
    <property type="entry name" value="Inosine/uridine_hydrolase_dom"/>
</dbReference>
<accession>A0A7X2TCA2</accession>
<gene>
    <name evidence="4" type="ORF">FYJ39_07105</name>
</gene>
<proteinExistence type="predicted"/>
<dbReference type="PANTHER" id="PTHR12304:SF4">
    <property type="entry name" value="URIDINE NUCLEOSIDASE"/>
    <property type="match status" value="1"/>
</dbReference>
<dbReference type="Gene3D" id="3.90.245.10">
    <property type="entry name" value="Ribonucleoside hydrolase-like"/>
    <property type="match status" value="1"/>
</dbReference>
<evidence type="ECO:0000259" key="3">
    <source>
        <dbReference type="Pfam" id="PF01156"/>
    </source>
</evidence>
<dbReference type="EMBL" id="VUMD01000005">
    <property type="protein sequence ID" value="MSS36340.1"/>
    <property type="molecule type" value="Genomic_DNA"/>
</dbReference>
<dbReference type="InterPro" id="IPR036452">
    <property type="entry name" value="Ribo_hydro-like"/>
</dbReference>
<dbReference type="SUPFAM" id="SSF53590">
    <property type="entry name" value="Nucleoside hydrolase"/>
    <property type="match status" value="1"/>
</dbReference>
<name>A0A7X2TCA2_9CLOT</name>
<evidence type="ECO:0000313" key="4">
    <source>
        <dbReference type="EMBL" id="MSS36340.1"/>
    </source>
</evidence>
<dbReference type="PANTHER" id="PTHR12304">
    <property type="entry name" value="INOSINE-URIDINE PREFERRING NUCLEOSIDE HYDROLASE"/>
    <property type="match status" value="1"/>
</dbReference>
<organism evidence="4 5">
    <name type="scientific">Clostridium porci</name>
    <dbReference type="NCBI Taxonomy" id="2605778"/>
    <lineage>
        <taxon>Bacteria</taxon>
        <taxon>Bacillati</taxon>
        <taxon>Bacillota</taxon>
        <taxon>Clostridia</taxon>
        <taxon>Eubacteriales</taxon>
        <taxon>Clostridiaceae</taxon>
        <taxon>Clostridium</taxon>
    </lineage>
</organism>
<comment type="caution">
    <text evidence="4">The sequence shown here is derived from an EMBL/GenBank/DDBJ whole genome shotgun (WGS) entry which is preliminary data.</text>
</comment>